<dbReference type="InterPro" id="IPR000447">
    <property type="entry name" value="G3P_DH_FAD-dep"/>
</dbReference>
<dbReference type="OMA" id="PHIVKPM"/>
<evidence type="ECO:0000256" key="3">
    <source>
        <dbReference type="ARBA" id="ARBA00013029"/>
    </source>
</evidence>
<dbReference type="FunCoup" id="J9D1F0">
    <property type="interactions" value="58"/>
</dbReference>
<dbReference type="Gene3D" id="3.50.50.60">
    <property type="entry name" value="FAD/NAD(P)-binding domain"/>
    <property type="match status" value="1"/>
</dbReference>
<dbReference type="GO" id="GO:0005741">
    <property type="term" value="C:mitochondrial outer membrane"/>
    <property type="evidence" value="ECO:0007669"/>
    <property type="project" value="EnsemblFungi"/>
</dbReference>
<dbReference type="GO" id="GO:0006072">
    <property type="term" value="P:glycerol-3-phosphate metabolic process"/>
    <property type="evidence" value="ECO:0007669"/>
    <property type="project" value="UniProtKB-UniRule"/>
</dbReference>
<dbReference type="GO" id="GO:0006071">
    <property type="term" value="P:glycerol metabolic process"/>
    <property type="evidence" value="ECO:0007669"/>
    <property type="project" value="EnsemblFungi"/>
</dbReference>
<dbReference type="PROSITE" id="PS00977">
    <property type="entry name" value="FAD_G3PDH_1"/>
    <property type="match status" value="1"/>
</dbReference>
<protein>
    <recommendedName>
        <fullName evidence="3 7">Glycerol-3-phosphate dehydrogenase</fullName>
        <ecNumber evidence="3 7">1.1.5.3</ecNumber>
    </recommendedName>
</protein>
<dbReference type="EMBL" id="AFBI03000005">
    <property type="protein sequence ID" value="EJW01404.1"/>
    <property type="molecule type" value="Genomic_DNA"/>
</dbReference>
<dbReference type="HOGENOM" id="CLU_015740_4_1_1"/>
<dbReference type="PROSITE" id="PS00978">
    <property type="entry name" value="FAD_G3PDH_2"/>
    <property type="match status" value="1"/>
</dbReference>
<dbReference type="InterPro" id="IPR036188">
    <property type="entry name" value="FAD/NAD-bd_sf"/>
</dbReference>
<keyword evidence="5" id="KW-0274">FAD</keyword>
<keyword evidence="11" id="KW-1185">Reference proteome</keyword>
<evidence type="ECO:0000256" key="7">
    <source>
        <dbReference type="RuleBase" id="RU361217"/>
    </source>
</evidence>
<evidence type="ECO:0000259" key="8">
    <source>
        <dbReference type="Pfam" id="PF01266"/>
    </source>
</evidence>
<dbReference type="VEuPathDB" id="MicrosporidiaDB:EDEG_00460"/>
<dbReference type="InterPro" id="IPR038299">
    <property type="entry name" value="DAO_C_sf"/>
</dbReference>
<dbReference type="Proteomes" id="UP000003163">
    <property type="component" value="Unassembled WGS sequence"/>
</dbReference>
<dbReference type="InterPro" id="IPR006076">
    <property type="entry name" value="FAD-dep_OxRdtase"/>
</dbReference>
<reference evidence="10 11" key="1">
    <citation type="submission" date="2011-08" db="EMBL/GenBank/DDBJ databases">
        <authorList>
            <person name="Liu Z.J."/>
            <person name="Shi F.L."/>
            <person name="Lu J.Q."/>
            <person name="Li M."/>
            <person name="Wang Z.L."/>
        </authorList>
    </citation>
    <scope>NUCLEOTIDE SEQUENCE [LARGE SCALE GENOMIC DNA]</scope>
    <source>
        <strain evidence="10 11">USNM 41457</strain>
    </source>
</reference>
<gene>
    <name evidence="10" type="ORF">EDEG_00460</name>
</gene>
<dbReference type="PANTHER" id="PTHR11985">
    <property type="entry name" value="GLYCEROL-3-PHOSPHATE DEHYDROGENASE"/>
    <property type="match status" value="1"/>
</dbReference>
<evidence type="ECO:0000313" key="10">
    <source>
        <dbReference type="EMBL" id="EJW01404.1"/>
    </source>
</evidence>
<dbReference type="Pfam" id="PF16901">
    <property type="entry name" value="DAO_C"/>
    <property type="match status" value="1"/>
</dbReference>
<evidence type="ECO:0000259" key="9">
    <source>
        <dbReference type="Pfam" id="PF16901"/>
    </source>
</evidence>
<dbReference type="InterPro" id="IPR031656">
    <property type="entry name" value="DAO_C"/>
</dbReference>
<dbReference type="STRING" id="1003232.J9D1F0"/>
<sequence length="596" mass="67375">MSNIKKYCVFAAAGCMSGYAIYKYYQKKELKDASKIFQRAPPLNWKPDSRSDQIKNLKTRYFDLLIIGGGSAGCGLALDAATRGLNVALVEREDFGSETSSKSTKLLHGGIRYLEKAFKNFDIAQFRLVKEALRERSTVMKNAPYLTEKIPIMLPVYNKLMVPYFLMGLKFYDCISGLKSLGASYFMDKNRTIKKFPMIKKENLAGSVVYFDGQFNDSRLNVVLALTANFYGATTLNYITVKNIIQENGAVAGAICKDMKTGKEIVVRSKGVINSTGPFIDKIRGMSHKMCKPIVQPSSGVHLIFPGEYAPKNMGLVIPNTKDNSVLFFIPWQGKALVGTTDNKCKLEFSAKPKLHEIDSILNEIKDAVSMPENISRTHILSAWSGIRPLVSDPTKNSGKTENLVRNHLIHVDNSKLITLSGGKWTTYRQMAQETIDKAIEIYKLQPKRKCVTEYVQLLGSHKYSEDLYLKLQRDFQIPINIAEHLAKSYGDRAFKFNELLKGKCKLLSNKYSFLEMEVNYCIENEMALSITDIIGRRMRFGFIDVNEADKSIKKIANLMSKSLKWKPHQKKLEIQNAHNYLLTLGLDINAKNKHH</sequence>
<dbReference type="PANTHER" id="PTHR11985:SF15">
    <property type="entry name" value="GLYCEROL-3-PHOSPHATE DEHYDROGENASE, MITOCHONDRIAL"/>
    <property type="match status" value="1"/>
</dbReference>
<evidence type="ECO:0000256" key="1">
    <source>
        <dbReference type="ARBA" id="ARBA00001974"/>
    </source>
</evidence>
<dbReference type="Gene3D" id="3.30.9.10">
    <property type="entry name" value="D-Amino Acid Oxidase, subunit A, domain 2"/>
    <property type="match status" value="1"/>
</dbReference>
<reference evidence="11" key="2">
    <citation type="submission" date="2015-07" db="EMBL/GenBank/DDBJ databases">
        <title>Contrasting host-pathogen interactions and genome evolution in two generalist and specialist microsporidian pathogens of mosquitoes.</title>
        <authorList>
            <consortium name="The Broad Institute Genomics Platform"/>
            <consortium name="The Broad Institute Genome Sequencing Center for Infectious Disease"/>
            <person name="Cuomo C.A."/>
            <person name="Sanscrainte N.D."/>
            <person name="Goldberg J.M."/>
            <person name="Heiman D."/>
            <person name="Young S."/>
            <person name="Zeng Q."/>
            <person name="Becnel J.J."/>
            <person name="Birren B.W."/>
        </authorList>
    </citation>
    <scope>NUCLEOTIDE SEQUENCE [LARGE SCALE GENOMIC DNA]</scope>
    <source>
        <strain evidence="11">USNM 41457</strain>
    </source>
</reference>
<dbReference type="OrthoDB" id="264015at2759"/>
<dbReference type="EC" id="1.1.5.3" evidence="3 7"/>
<dbReference type="SUPFAM" id="SSF54373">
    <property type="entry name" value="FAD-linked reductases, C-terminal domain"/>
    <property type="match status" value="1"/>
</dbReference>
<feature type="domain" description="FAD dependent oxidoreductase" evidence="8">
    <location>
        <begin position="63"/>
        <end position="402"/>
    </location>
</feature>
<keyword evidence="6 7" id="KW-0560">Oxidoreductase</keyword>
<comment type="catalytic activity">
    <reaction evidence="7">
        <text>a quinone + sn-glycerol 3-phosphate = dihydroxyacetone phosphate + a quinol</text>
        <dbReference type="Rhea" id="RHEA:18977"/>
        <dbReference type="ChEBI" id="CHEBI:24646"/>
        <dbReference type="ChEBI" id="CHEBI:57597"/>
        <dbReference type="ChEBI" id="CHEBI:57642"/>
        <dbReference type="ChEBI" id="CHEBI:132124"/>
        <dbReference type="EC" id="1.1.5.3"/>
    </reaction>
</comment>
<dbReference type="Pfam" id="PF01266">
    <property type="entry name" value="DAO"/>
    <property type="match status" value="1"/>
</dbReference>
<feature type="domain" description="Alpha-glycerophosphate oxidase C-terminal" evidence="9">
    <location>
        <begin position="451"/>
        <end position="571"/>
    </location>
</feature>
<keyword evidence="4 7" id="KW-0285">Flavoprotein</keyword>
<name>J9D1F0_EDHAE</name>
<dbReference type="SUPFAM" id="SSF51905">
    <property type="entry name" value="FAD/NAD(P)-binding domain"/>
    <property type="match status" value="1"/>
</dbReference>
<organism evidence="10 11">
    <name type="scientific">Edhazardia aedis (strain USNM 41457)</name>
    <name type="common">Microsporidian parasite</name>
    <dbReference type="NCBI Taxonomy" id="1003232"/>
    <lineage>
        <taxon>Eukaryota</taxon>
        <taxon>Fungi</taxon>
        <taxon>Fungi incertae sedis</taxon>
        <taxon>Microsporidia</taxon>
        <taxon>Edhazardia</taxon>
    </lineage>
</organism>
<dbReference type="InParanoid" id="J9D1F0"/>
<dbReference type="PRINTS" id="PR01001">
    <property type="entry name" value="FADG3PDH"/>
</dbReference>
<evidence type="ECO:0000256" key="2">
    <source>
        <dbReference type="ARBA" id="ARBA00007330"/>
    </source>
</evidence>
<evidence type="ECO:0000313" key="11">
    <source>
        <dbReference type="Proteomes" id="UP000003163"/>
    </source>
</evidence>
<evidence type="ECO:0000256" key="6">
    <source>
        <dbReference type="ARBA" id="ARBA00023002"/>
    </source>
</evidence>
<comment type="cofactor">
    <cofactor evidence="1 7">
        <name>FAD</name>
        <dbReference type="ChEBI" id="CHEBI:57692"/>
    </cofactor>
</comment>
<dbReference type="Gene3D" id="1.10.8.870">
    <property type="entry name" value="Alpha-glycerophosphate oxidase, cap domain"/>
    <property type="match status" value="1"/>
</dbReference>
<accession>J9D1F0</accession>
<dbReference type="GO" id="GO:0004368">
    <property type="term" value="F:glycerol-3-phosphate dehydrogenase (quinone) activity"/>
    <property type="evidence" value="ECO:0007669"/>
    <property type="project" value="UniProtKB-EC"/>
</dbReference>
<proteinExistence type="inferred from homology"/>
<dbReference type="AlphaFoldDB" id="J9D1F0"/>
<evidence type="ECO:0000256" key="4">
    <source>
        <dbReference type="ARBA" id="ARBA00022630"/>
    </source>
</evidence>
<comment type="similarity">
    <text evidence="2 7">Belongs to the FAD-dependent glycerol-3-phosphate dehydrogenase family.</text>
</comment>
<evidence type="ECO:0000256" key="5">
    <source>
        <dbReference type="ARBA" id="ARBA00022827"/>
    </source>
</evidence>
<comment type="caution">
    <text evidence="10">The sequence shown here is derived from an EMBL/GenBank/DDBJ whole genome shotgun (WGS) entry which is preliminary data.</text>
</comment>